<name>A0A4R1M2E8_9SPHI</name>
<feature type="signal peptide" evidence="1">
    <location>
        <begin position="1"/>
        <end position="18"/>
    </location>
</feature>
<dbReference type="RefSeq" id="WP_132221887.1">
    <property type="nucleotide sequence ID" value="NZ_SMGO01000001.1"/>
</dbReference>
<keyword evidence="3" id="KW-1185">Reference proteome</keyword>
<evidence type="ECO:0008006" key="4">
    <source>
        <dbReference type="Google" id="ProtNLM"/>
    </source>
</evidence>
<keyword evidence="1" id="KW-0732">Signal</keyword>
<evidence type="ECO:0000313" key="2">
    <source>
        <dbReference type="EMBL" id="TCK85577.1"/>
    </source>
</evidence>
<dbReference type="PROSITE" id="PS51257">
    <property type="entry name" value="PROKAR_LIPOPROTEIN"/>
    <property type="match status" value="1"/>
</dbReference>
<proteinExistence type="predicted"/>
<protein>
    <recommendedName>
        <fullName evidence="4">Lipocalin-like protein</fullName>
    </recommendedName>
</protein>
<dbReference type="EMBL" id="SMGO01000001">
    <property type="protein sequence ID" value="TCK85577.1"/>
    <property type="molecule type" value="Genomic_DNA"/>
</dbReference>
<dbReference type="AlphaFoldDB" id="A0A4R1M2E8"/>
<feature type="chain" id="PRO_5020289165" description="Lipocalin-like protein" evidence="1">
    <location>
        <begin position="19"/>
        <end position="133"/>
    </location>
</feature>
<evidence type="ECO:0000256" key="1">
    <source>
        <dbReference type="SAM" id="SignalP"/>
    </source>
</evidence>
<sequence>MRRSIPLLLLALVFFITACDKDNLQTNDNTLTGKWKLSETLADSGDGSGEWIPVAKKTPYDYVEFKENGDLAGNLFTEYKSYMLKDDITIQFSIDEDRKQEYRYSIINGVLSMSPSYPMLCIEACGTRYIKVK</sequence>
<comment type="caution">
    <text evidence="2">The sequence shown here is derived from an EMBL/GenBank/DDBJ whole genome shotgun (WGS) entry which is preliminary data.</text>
</comment>
<evidence type="ECO:0000313" key="3">
    <source>
        <dbReference type="Proteomes" id="UP000294616"/>
    </source>
</evidence>
<accession>A0A4R1M2E8</accession>
<dbReference type="Proteomes" id="UP000294616">
    <property type="component" value="Unassembled WGS sequence"/>
</dbReference>
<dbReference type="OrthoDB" id="955522at2"/>
<gene>
    <name evidence="2" type="ORF">C8N28_0888</name>
</gene>
<reference evidence="2 3" key="1">
    <citation type="submission" date="2019-03" db="EMBL/GenBank/DDBJ databases">
        <title>Genomic Encyclopedia of Archaeal and Bacterial Type Strains, Phase II (KMG-II): from individual species to whole genera.</title>
        <authorList>
            <person name="Goeker M."/>
        </authorList>
    </citation>
    <scope>NUCLEOTIDE SEQUENCE [LARGE SCALE GENOMIC DNA]</scope>
    <source>
        <strain evidence="2 3">DSM 22554</strain>
    </source>
</reference>
<organism evidence="2 3">
    <name type="scientific">Albibacterium bauzanense</name>
    <dbReference type="NCBI Taxonomy" id="653929"/>
    <lineage>
        <taxon>Bacteria</taxon>
        <taxon>Pseudomonadati</taxon>
        <taxon>Bacteroidota</taxon>
        <taxon>Sphingobacteriia</taxon>
        <taxon>Sphingobacteriales</taxon>
        <taxon>Sphingobacteriaceae</taxon>
        <taxon>Albibacterium</taxon>
    </lineage>
</organism>